<dbReference type="NCBIfam" id="TIGR04379">
    <property type="entry name" value="myo_inos_iolE"/>
    <property type="match status" value="1"/>
</dbReference>
<dbReference type="GO" id="GO:0030145">
    <property type="term" value="F:manganese ion binding"/>
    <property type="evidence" value="ECO:0007669"/>
    <property type="project" value="UniProtKB-UniRule"/>
</dbReference>
<dbReference type="InterPro" id="IPR023952">
    <property type="entry name" value="IolE"/>
</dbReference>
<feature type="domain" description="Xylose isomerase-like TIM barrel" evidence="5">
    <location>
        <begin position="36"/>
        <end position="276"/>
    </location>
</feature>
<comment type="pathway">
    <text evidence="4">Polyol metabolism; myo-inositol degradation into acetyl-CoA; acetyl-CoA from myo-inositol: step 2/7.</text>
</comment>
<gene>
    <name evidence="4" type="primary">iolE</name>
    <name evidence="6" type="ORF">FD03_GL000948</name>
</gene>
<reference evidence="6 7" key="1">
    <citation type="journal article" date="2015" name="Genome Announc.">
        <title>Expanding the biotechnology potential of lactobacilli through comparative genomics of 213 strains and associated genera.</title>
        <authorList>
            <person name="Sun Z."/>
            <person name="Harris H.M."/>
            <person name="McCann A."/>
            <person name="Guo C."/>
            <person name="Argimon S."/>
            <person name="Zhang W."/>
            <person name="Yang X."/>
            <person name="Jeffery I.B."/>
            <person name="Cooney J.C."/>
            <person name="Kagawa T.F."/>
            <person name="Liu W."/>
            <person name="Song Y."/>
            <person name="Salvetti E."/>
            <person name="Wrobel A."/>
            <person name="Rasinkangas P."/>
            <person name="Parkhill J."/>
            <person name="Rea M.C."/>
            <person name="O'Sullivan O."/>
            <person name="Ritari J."/>
            <person name="Douillard F.P."/>
            <person name="Paul Ross R."/>
            <person name="Yang R."/>
            <person name="Briner A.E."/>
            <person name="Felis G.E."/>
            <person name="de Vos W.M."/>
            <person name="Barrangou R."/>
            <person name="Klaenhammer T.R."/>
            <person name="Caufield P.W."/>
            <person name="Cui Y."/>
            <person name="Zhang H."/>
            <person name="O'Toole P.W."/>
        </authorList>
    </citation>
    <scope>NUCLEOTIDE SEQUENCE [LARGE SCALE GENOMIC DNA]</scope>
    <source>
        <strain evidence="6 7">DSM 19682</strain>
    </source>
</reference>
<evidence type="ECO:0000256" key="3">
    <source>
        <dbReference type="ARBA" id="ARBA00023285"/>
    </source>
</evidence>
<dbReference type="PANTHER" id="PTHR12110:SF41">
    <property type="entry name" value="INOSOSE DEHYDRATASE"/>
    <property type="match status" value="1"/>
</dbReference>
<dbReference type="eggNOG" id="COG1082">
    <property type="taxonomic scope" value="Bacteria"/>
</dbReference>
<comment type="similarity">
    <text evidence="4">Belongs to the IolE/MocC family.</text>
</comment>
<dbReference type="InterPro" id="IPR050312">
    <property type="entry name" value="IolE/XylAMocC-like"/>
</dbReference>
<dbReference type="Gene3D" id="3.20.20.150">
    <property type="entry name" value="Divalent-metal-dependent TIM barrel enzymes"/>
    <property type="match status" value="1"/>
</dbReference>
<dbReference type="GO" id="GO:0050114">
    <property type="term" value="F:myo-inosose-2 dehydratase activity"/>
    <property type="evidence" value="ECO:0007669"/>
    <property type="project" value="UniProtKB-UniRule"/>
</dbReference>
<protein>
    <recommendedName>
        <fullName evidence="4">Inosose dehydratase</fullName>
        <ecNumber evidence="4">4.2.1.44</ecNumber>
    </recommendedName>
    <alternativeName>
        <fullName evidence="4">2-keto-myo-inositol dehydratase</fullName>
        <shortName evidence="4">2KMI dehydratase</shortName>
    </alternativeName>
</protein>
<comment type="cofactor">
    <cofactor evidence="4">
        <name>Co(2+)</name>
        <dbReference type="ChEBI" id="CHEBI:48828"/>
    </cofactor>
    <cofactor evidence="4">
        <name>Mn(2+)</name>
        <dbReference type="ChEBI" id="CHEBI:29035"/>
    </cofactor>
</comment>
<dbReference type="InterPro" id="IPR036237">
    <property type="entry name" value="Xyl_isomerase-like_sf"/>
</dbReference>
<accession>A0A0R1KAT8</accession>
<dbReference type="AlphaFoldDB" id="A0A0R1KAT8"/>
<dbReference type="Pfam" id="PF01261">
    <property type="entry name" value="AP_endonuc_2"/>
    <property type="match status" value="1"/>
</dbReference>
<comment type="function">
    <text evidence="4">Catalyzes the dehydration of inosose (2-keto-myo-inositol, 2KMI or 2,4,6/3,5-pentahydroxycyclohexanone) to 3D-(3,5/4)-trihydroxycyclohexane-1,2-dione (D-2,3-diketo-4-deoxy-epi-inositol).</text>
</comment>
<dbReference type="HAMAP" id="MF_01672">
    <property type="entry name" value="IolE"/>
    <property type="match status" value="1"/>
</dbReference>
<organism evidence="6 7">
    <name type="scientific">Companilactobacillus nodensis DSM 19682 = JCM 14932 = NBRC 107160</name>
    <dbReference type="NCBI Taxonomy" id="1423775"/>
    <lineage>
        <taxon>Bacteria</taxon>
        <taxon>Bacillati</taxon>
        <taxon>Bacillota</taxon>
        <taxon>Bacilli</taxon>
        <taxon>Lactobacillales</taxon>
        <taxon>Lactobacillaceae</taxon>
        <taxon>Companilactobacillus</taxon>
    </lineage>
</organism>
<evidence type="ECO:0000256" key="2">
    <source>
        <dbReference type="ARBA" id="ARBA00023239"/>
    </source>
</evidence>
<dbReference type="InterPro" id="IPR030823">
    <property type="entry name" value="IolE/MocC"/>
</dbReference>
<dbReference type="InterPro" id="IPR013022">
    <property type="entry name" value="Xyl_isomerase-like_TIM-brl"/>
</dbReference>
<keyword evidence="7" id="KW-1185">Reference proteome</keyword>
<evidence type="ECO:0000313" key="6">
    <source>
        <dbReference type="EMBL" id="KRK80814.1"/>
    </source>
</evidence>
<proteinExistence type="inferred from homology"/>
<dbReference type="GO" id="GO:0019310">
    <property type="term" value="P:inositol catabolic process"/>
    <property type="evidence" value="ECO:0007669"/>
    <property type="project" value="UniProtKB-UniRule"/>
</dbReference>
<evidence type="ECO:0000259" key="5">
    <source>
        <dbReference type="Pfam" id="PF01261"/>
    </source>
</evidence>
<name>A0A0R1KAT8_9LACO</name>
<evidence type="ECO:0000256" key="4">
    <source>
        <dbReference type="HAMAP-Rule" id="MF_01672"/>
    </source>
</evidence>
<dbReference type="STRING" id="1423775.FD03_GL000948"/>
<comment type="caution">
    <text evidence="6">The sequence shown here is derived from an EMBL/GenBank/DDBJ whole genome shotgun (WGS) entry which is preliminary data.</text>
</comment>
<dbReference type="RefSeq" id="WP_025024905.1">
    <property type="nucleotide sequence ID" value="NZ_AZDZ01000002.1"/>
</dbReference>
<dbReference type="PANTHER" id="PTHR12110">
    <property type="entry name" value="HYDROXYPYRUVATE ISOMERASE"/>
    <property type="match status" value="1"/>
</dbReference>
<dbReference type="OrthoDB" id="9779184at2"/>
<keyword evidence="3 4" id="KW-0170">Cobalt</keyword>
<dbReference type="UniPathway" id="UPA00076">
    <property type="reaction ID" value="UER00144"/>
</dbReference>
<evidence type="ECO:0000313" key="7">
    <source>
        <dbReference type="Proteomes" id="UP000051248"/>
    </source>
</evidence>
<sequence>MTIKLGIAPIGWTNDDMPQLGSSNTFEQAISEMSLAGFTGTEVGSKFPRDIDVLKHALEIRNMSIASAWFSSFLLSKSWEENEEAFKAHRDFLHALGSKVIVVSEQGNSIQGQIDTPLFLNKPVYTEEQWELVINGLEKYGELAHEKGMEIVYHHHMGTGIQTTEEIEYLMDNTDPDKVNLLFDTGHLVFSGEDPLYIYDKYKDRIKHIHFKDIRKPEMEKTIAKNRSFLNSVKAGTFTVPGDGMIDFAPIWEKIKDSGYDGWIVVEAEQDPDKANPYEYAKNTRAYINKVTGL</sequence>
<keyword evidence="1 4" id="KW-0464">Manganese</keyword>
<evidence type="ECO:0000256" key="1">
    <source>
        <dbReference type="ARBA" id="ARBA00023211"/>
    </source>
</evidence>
<keyword evidence="2 4" id="KW-0456">Lyase</keyword>
<dbReference type="PATRIC" id="fig|1423775.4.peg.975"/>
<comment type="catalytic activity">
    <reaction evidence="4">
        <text>scyllo-inosose = 3D-3,5/4-trihydroxycyclohexane-1,2-dione + H2O</text>
        <dbReference type="Rhea" id="RHEA:14065"/>
        <dbReference type="ChEBI" id="CHEBI:15377"/>
        <dbReference type="ChEBI" id="CHEBI:17811"/>
        <dbReference type="ChEBI" id="CHEBI:28446"/>
        <dbReference type="EC" id="4.2.1.44"/>
    </reaction>
</comment>
<dbReference type="EC" id="4.2.1.44" evidence="4"/>
<dbReference type="SUPFAM" id="SSF51658">
    <property type="entry name" value="Xylose isomerase-like"/>
    <property type="match status" value="1"/>
</dbReference>
<comment type="cofactor">
    <cofactor evidence="4">
        <name>glutathione</name>
        <dbReference type="ChEBI" id="CHEBI:57925"/>
    </cofactor>
</comment>
<dbReference type="Proteomes" id="UP000051248">
    <property type="component" value="Unassembled WGS sequence"/>
</dbReference>
<dbReference type="EMBL" id="AZDZ01000002">
    <property type="protein sequence ID" value="KRK80814.1"/>
    <property type="molecule type" value="Genomic_DNA"/>
</dbReference>